<accession>A0ABN8PGD0</accession>
<protein>
    <recommendedName>
        <fullName evidence="3">Reverse transcriptase domain-containing protein</fullName>
    </recommendedName>
</protein>
<sequence>KIRQENVFQDILERKKAFLDNKINEFKKSRKGIFLKGQNTPGKCVFKLSSTFLLMTDQQIIDVAIPGDARVELKEKEKIDKYQDLAKELRKPWKVKTRVVPIIKWHWLPLNSSSDNALHLPQVPLSLESGHTQATSHCKESNLIPSSSFQSGIWNYRILHALHKLHKKKTRKTSVVQANTKQLNYLMNINSRVVAGLNDDVGTAHSSDSYPETNLQLLFLTKLES</sequence>
<gene>
    <name evidence="1" type="ORF">PLOB_00041514</name>
</gene>
<proteinExistence type="predicted"/>
<evidence type="ECO:0000313" key="1">
    <source>
        <dbReference type="EMBL" id="CAH3141022.1"/>
    </source>
</evidence>
<dbReference type="Proteomes" id="UP001159405">
    <property type="component" value="Unassembled WGS sequence"/>
</dbReference>
<keyword evidence="2" id="KW-1185">Reference proteome</keyword>
<comment type="caution">
    <text evidence="1">The sequence shown here is derived from an EMBL/GenBank/DDBJ whole genome shotgun (WGS) entry which is preliminary data.</text>
</comment>
<reference evidence="1 2" key="1">
    <citation type="submission" date="2022-05" db="EMBL/GenBank/DDBJ databases">
        <authorList>
            <consortium name="Genoscope - CEA"/>
            <person name="William W."/>
        </authorList>
    </citation>
    <scope>NUCLEOTIDE SEQUENCE [LARGE SCALE GENOMIC DNA]</scope>
</reference>
<evidence type="ECO:0000313" key="2">
    <source>
        <dbReference type="Proteomes" id="UP001159405"/>
    </source>
</evidence>
<name>A0ABN8PGD0_9CNID</name>
<organism evidence="1 2">
    <name type="scientific">Porites lobata</name>
    <dbReference type="NCBI Taxonomy" id="104759"/>
    <lineage>
        <taxon>Eukaryota</taxon>
        <taxon>Metazoa</taxon>
        <taxon>Cnidaria</taxon>
        <taxon>Anthozoa</taxon>
        <taxon>Hexacorallia</taxon>
        <taxon>Scleractinia</taxon>
        <taxon>Fungiina</taxon>
        <taxon>Poritidae</taxon>
        <taxon>Porites</taxon>
    </lineage>
</organism>
<feature type="non-terminal residue" evidence="1">
    <location>
        <position position="1"/>
    </location>
</feature>
<dbReference type="EMBL" id="CALNXK010000065">
    <property type="protein sequence ID" value="CAH3141022.1"/>
    <property type="molecule type" value="Genomic_DNA"/>
</dbReference>
<evidence type="ECO:0008006" key="3">
    <source>
        <dbReference type="Google" id="ProtNLM"/>
    </source>
</evidence>